<keyword evidence="4" id="KW-0677">Repeat</keyword>
<dbReference type="GO" id="GO:0006412">
    <property type="term" value="P:translation"/>
    <property type="evidence" value="ECO:0007669"/>
    <property type="project" value="InterPro"/>
</dbReference>
<dbReference type="PANTHER" id="PTHR23346">
    <property type="entry name" value="TRANSLATIONAL ACTIVATOR GCN1-RELATED"/>
    <property type="match status" value="1"/>
</dbReference>
<dbReference type="InterPro" id="IPR035970">
    <property type="entry name" value="60S_ribosomal_eL19_sf"/>
</dbReference>
<dbReference type="GO" id="GO:0006417">
    <property type="term" value="P:regulation of translation"/>
    <property type="evidence" value="ECO:0007669"/>
    <property type="project" value="TreeGrafter"/>
</dbReference>
<dbReference type="Pfam" id="PF01280">
    <property type="entry name" value="Ribosomal_L19e"/>
    <property type="match status" value="1"/>
</dbReference>
<keyword evidence="5 9" id="KW-0689">Ribosomal protein</keyword>
<dbReference type="GO" id="GO:0019887">
    <property type="term" value="F:protein kinase regulator activity"/>
    <property type="evidence" value="ECO:0007669"/>
    <property type="project" value="TreeGrafter"/>
</dbReference>
<evidence type="ECO:0000256" key="3">
    <source>
        <dbReference type="ARBA" id="ARBA00011082"/>
    </source>
</evidence>
<dbReference type="PROSITE" id="PS00526">
    <property type="entry name" value="RIBOSOMAL_L19E"/>
    <property type="match status" value="1"/>
</dbReference>
<dbReference type="Pfam" id="PF24984">
    <property type="entry name" value="HEAT_EF3_GNC1"/>
    <property type="match status" value="1"/>
</dbReference>
<dbReference type="InterPro" id="IPR021133">
    <property type="entry name" value="HEAT_type_2"/>
</dbReference>
<dbReference type="InterPro" id="IPR016024">
    <property type="entry name" value="ARM-type_fold"/>
</dbReference>
<accession>A0A2G7FJ37</accession>
<dbReference type="GO" id="GO:0003735">
    <property type="term" value="F:structural constituent of ribosome"/>
    <property type="evidence" value="ECO:0007669"/>
    <property type="project" value="InterPro"/>
</dbReference>
<dbReference type="Gene3D" id="1.10.1650.10">
    <property type="match status" value="1"/>
</dbReference>
<gene>
    <name evidence="13" type="ORF">AARAC_011611</name>
</gene>
<dbReference type="Pfam" id="PF12074">
    <property type="entry name" value="Gcn1_N"/>
    <property type="match status" value="1"/>
</dbReference>
<dbReference type="NCBIfam" id="NF006343">
    <property type="entry name" value="PRK08570.1"/>
    <property type="match status" value="1"/>
</dbReference>
<dbReference type="Pfam" id="PF24987">
    <property type="entry name" value="HEAT_EF3_N"/>
    <property type="match status" value="1"/>
</dbReference>
<dbReference type="InterPro" id="IPR015972">
    <property type="entry name" value="Ribosomal_eL19_dom1"/>
</dbReference>
<dbReference type="Pfam" id="PF23271">
    <property type="entry name" value="HEAT_GCN1"/>
    <property type="match status" value="1"/>
</dbReference>
<feature type="region of interest" description="Disordered" evidence="10">
    <location>
        <begin position="2955"/>
        <end position="2988"/>
    </location>
</feature>
<dbReference type="Pfam" id="PF24993">
    <property type="entry name" value="GNC1_N"/>
    <property type="match status" value="1"/>
</dbReference>
<dbReference type="FunFam" id="1.10.1200.240:FF:000001">
    <property type="entry name" value="Ribosomal protein L19"/>
    <property type="match status" value="1"/>
</dbReference>
<feature type="repeat" description="HEAT" evidence="8">
    <location>
        <begin position="1520"/>
        <end position="1558"/>
    </location>
</feature>
<dbReference type="Pfam" id="PF24916">
    <property type="entry name" value="HEAT_GCN1_fung"/>
    <property type="match status" value="1"/>
</dbReference>
<dbReference type="InterPro" id="IPR057260">
    <property type="entry name" value="Ribosomal_L19e_C"/>
</dbReference>
<dbReference type="Pfam" id="PF25801">
    <property type="entry name" value="HEAT_GCN1_C_2"/>
    <property type="match status" value="1"/>
</dbReference>
<dbReference type="InterPro" id="IPR034085">
    <property type="entry name" value="TOG"/>
</dbReference>
<dbReference type="Gene3D" id="1.10.1200.240">
    <property type="match status" value="1"/>
</dbReference>
<evidence type="ECO:0000256" key="1">
    <source>
        <dbReference type="ARBA" id="ARBA00004123"/>
    </source>
</evidence>
<dbReference type="InterPro" id="IPR057259">
    <property type="entry name" value="Ribosomal_L19e"/>
</dbReference>
<dbReference type="Gene3D" id="1.25.10.10">
    <property type="entry name" value="Leucine-rich Repeat Variant"/>
    <property type="match status" value="4"/>
</dbReference>
<dbReference type="InterPro" id="IPR057546">
    <property type="entry name" value="HEAT_GCN1"/>
</dbReference>
<dbReference type="EMBL" id="NEXV01000618">
    <property type="protein sequence ID" value="PIG80315.1"/>
    <property type="molecule type" value="Genomic_DNA"/>
</dbReference>
<dbReference type="FunFam" id="1.10.1650.10:FF:000001">
    <property type="entry name" value="Ribosomal protein L19"/>
    <property type="match status" value="1"/>
</dbReference>
<evidence type="ECO:0000256" key="9">
    <source>
        <dbReference type="RuleBase" id="RU000574"/>
    </source>
</evidence>
<dbReference type="PROSITE" id="PS50077">
    <property type="entry name" value="HEAT_REPEAT"/>
    <property type="match status" value="2"/>
</dbReference>
<dbReference type="InterPro" id="IPR023638">
    <property type="entry name" value="Ribosomal_eL19_CS"/>
</dbReference>
<feature type="compositionally biased region" description="Polar residues" evidence="10">
    <location>
        <begin position="3153"/>
        <end position="3170"/>
    </location>
</feature>
<evidence type="ECO:0000256" key="10">
    <source>
        <dbReference type="SAM" id="MobiDB-lite"/>
    </source>
</evidence>
<name>A0A2G7FJ37_9EURO</name>
<dbReference type="GO" id="GO:0005634">
    <property type="term" value="C:nucleus"/>
    <property type="evidence" value="ECO:0007669"/>
    <property type="project" value="UniProtKB-SubCell"/>
</dbReference>
<proteinExistence type="inferred from homology"/>
<comment type="subcellular location">
    <subcellularLocation>
        <location evidence="1">Nucleus</location>
    </subcellularLocation>
</comment>
<dbReference type="InterPro" id="IPR000196">
    <property type="entry name" value="Ribosomal_eL19_dom"/>
</dbReference>
<evidence type="ECO:0000256" key="6">
    <source>
        <dbReference type="ARBA" id="ARBA00023242"/>
    </source>
</evidence>
<evidence type="ECO:0000256" key="7">
    <source>
        <dbReference type="ARBA" id="ARBA00023274"/>
    </source>
</evidence>
<evidence type="ECO:0000313" key="14">
    <source>
        <dbReference type="Proteomes" id="UP000231358"/>
    </source>
</evidence>
<dbReference type="GO" id="GO:0034198">
    <property type="term" value="P:cellular response to amino acid starvation"/>
    <property type="evidence" value="ECO:0007669"/>
    <property type="project" value="TreeGrafter"/>
</dbReference>
<protein>
    <recommendedName>
        <fullName evidence="9">Ribosomal protein L19</fullName>
    </recommendedName>
</protein>
<organism evidence="13 14">
    <name type="scientific">Aspergillus arachidicola</name>
    <dbReference type="NCBI Taxonomy" id="656916"/>
    <lineage>
        <taxon>Eukaryota</taxon>
        <taxon>Fungi</taxon>
        <taxon>Dikarya</taxon>
        <taxon>Ascomycota</taxon>
        <taxon>Pezizomycotina</taxon>
        <taxon>Eurotiomycetes</taxon>
        <taxon>Eurotiomycetidae</taxon>
        <taxon>Eurotiales</taxon>
        <taxon>Aspergillaceae</taxon>
        <taxon>Aspergillus</taxon>
        <taxon>Aspergillus subgen. Circumdati</taxon>
    </lineage>
</organism>
<keyword evidence="6" id="KW-0539">Nucleus</keyword>
<dbReference type="GO" id="GO:0022625">
    <property type="term" value="C:cytosolic large ribosomal subunit"/>
    <property type="evidence" value="ECO:0007669"/>
    <property type="project" value="InterPro"/>
</dbReference>
<feature type="region of interest" description="Disordered" evidence="10">
    <location>
        <begin position="3322"/>
        <end position="3394"/>
    </location>
</feature>
<keyword evidence="7 9" id="KW-0687">Ribonucleoprotein</keyword>
<dbReference type="InterPro" id="IPR022716">
    <property type="entry name" value="Gcn1_N"/>
</dbReference>
<dbReference type="InterPro" id="IPR056810">
    <property type="entry name" value="GNC1-like_N"/>
</dbReference>
<evidence type="ECO:0000256" key="4">
    <source>
        <dbReference type="ARBA" id="ARBA00022737"/>
    </source>
</evidence>
<dbReference type="SUPFAM" id="SSF48371">
    <property type="entry name" value="ARM repeat"/>
    <property type="match status" value="4"/>
</dbReference>
<reference evidence="13 14" key="1">
    <citation type="submission" date="2017-05" db="EMBL/GenBank/DDBJ databases">
        <title>Genome sequence for an aflatoxigenic pathogen of Argentinian peanut, Aspergillus arachidicola.</title>
        <authorList>
            <person name="Moore G."/>
            <person name="Beltz S.B."/>
            <person name="Mack B.M."/>
        </authorList>
    </citation>
    <scope>NUCLEOTIDE SEQUENCE [LARGE SCALE GENOMIC DNA]</scope>
    <source>
        <strain evidence="13 14">CBS 117610</strain>
    </source>
</reference>
<evidence type="ECO:0000256" key="2">
    <source>
        <dbReference type="ARBA" id="ARBA00007366"/>
    </source>
</evidence>
<keyword evidence="14" id="KW-1185">Reference proteome</keyword>
<evidence type="ECO:0000256" key="8">
    <source>
        <dbReference type="PROSITE-ProRule" id="PRU00103"/>
    </source>
</evidence>
<dbReference type="InterPro" id="IPR033935">
    <property type="entry name" value="Ribosomal_eL19_euk"/>
</dbReference>
<dbReference type="Pfam" id="PF25476">
    <property type="entry name" value="Ribosomal_L19e_C"/>
    <property type="match status" value="1"/>
</dbReference>
<feature type="repeat" description="HEAT" evidence="8">
    <location>
        <begin position="1957"/>
        <end position="1994"/>
    </location>
</feature>
<dbReference type="SUPFAM" id="SSF48140">
    <property type="entry name" value="Ribosomal protein L19 (L19e)"/>
    <property type="match status" value="1"/>
</dbReference>
<dbReference type="Proteomes" id="UP000231358">
    <property type="component" value="Unassembled WGS sequence"/>
</dbReference>
<comment type="similarity">
    <text evidence="2">Belongs to the GCN1 family.</text>
</comment>
<dbReference type="FunFam" id="1.25.10.10:FF:002031">
    <property type="entry name" value="Translational activator, putative (AFU_orthologue AFUA_2G07960)"/>
    <property type="match status" value="1"/>
</dbReference>
<sequence>MDDFPWDQVKSGDLESLLVTLFSSSTSRRIRALQELRERIGSDLPQQAREPLLGLLFKTYPRYVDRPSRQAVQQCLRSLLKTPVPTDDLKYLTEKLQAEASKSALSSTSALVLLEWCSVILQALSNDSETPLSAALDIIVADAKVLETCLASNPRPPVKQSALRVTRRALRAVFSSVTWGDDAIRQSTRRLTSDSSSGQKNAPFLGVISGVCARLPAKKPVLEEEKKSITNFYVKELVGSKTAPPAHIVDALSDFFASFVSYEDVMSDVIPPLEKAILRSPEVVLSGLVPSLCSSLPEQMDLSEILHSKLLKHLLSSMKSNNAAIRQGAVQSFESLLSMSKTENLLLKVTTEVVGPLKTQKITNPEQRAVYAQALSATLPSTDVSKEVVQGFVPVFARESNEAALEQEIKAFCKHLAFLVQHKVKVNDDVINAIVKGSAEKRIPFRKLWQLSVGELLWNADSATLVSAEVEPFVTKFISKMKDLFNEVASNPLPSAQNGSLSTAYVFLALAERLSSVQGFDKATWEELVAQMMALSPKPSLLLNPKAYSKLTTQGEVEWVTRTLAAVSSGSKFESAEDAAKIAWGQAFIYAITIPGLHSNFRERSASILSEVHLKRVRFFGRIIIDSLWGWILSLRTSEKESAPVSAGSESLKFLHLVVKAICSPVSSLPEPEKASSELKNQLIELIVIGRPELIPNVSWITLCLRTGIDPGNLVREFADESMNQLTRVHDDPVQSRVPQIDDAIWSAAGELAFVAPDAMVSRLVAQIKDDLDVSRVSKFTPTDVAIARTPEGTMFVDVLSTKSKPVFDKNTKDYDILKWEEELRVQLAEKKGQKQKKLTADEQSKVKAQLAKESKIREEVLRAVKRIERGAGIMQGLASGPAVEADGWINTAVGSLLSLVKAGAGLLAGDVVSRAYIKCAEKVSSRLGPLRTSVGVATLRALGRSQLSPEMEAEPLGQLVTRILYRLRFASEQRPFDVTSLAYILPLVLLVLSGNGIDEQKGEEEGEQVLLALEFMSFHSGSFTDERLPRAEVLDHLITSMQKYTQHYKLIKDTLFDLCRCISPTLNNAELDVLLQGAIVSDASVRTAILQAIDAEIDLTDLDFSEHIWLECHDHVEENAEIAETIWDDNALEVDDSSYGKIIPYLASKDSQLRNAAARALAHALESNPTKFDEVFSELQAKYESEAKPKVPEKDIYGMPKKMDMADHWEFRSGIALAFTAMTNGFEGEQIVSFLRFLIERGPLIDRSPVVRAQMADSGRSVIAERGQDKVEELMNILETTLETSDKGSETSDLLNEAVVVLYGSLARHLKADDPRLQTVIKRLLATLPTPSESVQSAVSGCLPPLIRLSGSQSAGYVQEMLDQLLQSKKYATQRGAAYGLAGIVSGRGVLSLREFQIMAHLRAATENKKEPHQRQGALLAYELFATILGRTFEPYVIQIVPQLLASFGDPNADVRDACLDAAKACFSNLSSYGVKKILPTLLDGLDDTQWRSQKGACDLLGAMAYLDPQQLAASLPDIIPPLTVVLNDTHKEVRNAANRSLQRFGEVISNPEIKSLVSVLLKALSDPTKHTDEALDSLIKVSFVHYLDAPSLALVVRILERGLGDRSNTKRKSAQIIGSLAHLTERKDLTSHLPIIVSGLQLAIVDPVPTTRATASKALGSLIEKLGEDALPDLIPNLMSTLKSDTAPVIDWDLLKPFLSSKPAVREGFMTLFIFLPACFGNSFATYLGKIIPPILSGLADDVESIRETSLKAGRLLVKNFSSKAIDLLLPELERGLADDSYRIRLSSVELVGDLLFSITGITAKADGEEEEEEAHQAGQSLLEILGEERRNRVLSALFICRCDTSGLVKSAAMGVWKALVASPKTLKDMVPTLSQLIIRRLGSSNMEQKVIASNALGDLIKKAGETVLSSLLPSLEEGLQTSPDVDVKQGICIALRELITSATAEALEDYEKVLISTVRVALVDNDEDVREAAAEAFDALQQILGKKAVDQVLPHLLLLLRNEEDAEQALSALLTLLTEQTRANIILPNLIPTLLTSPISSFNAKALASLAEVASSAMTRRLPTILNALMDNIISTKDDSLRDELCNAFDTVLVSVDEFDGLNVVMNVMLSLMKHDDHLRRAQAAIHLNKFFSDTTIDYSRYHQDLIRVLLISFDDNDKGVVKAAWTALSGLTSHMRKEEMEVLAIPTRQVLRGVGVPGANLPGFSLPKGITAILPIFLQALLNGSVEQRTQAALAIGDIIDRTAADSLKLFVTQITGPLIRVVSERSVDIKCAIFYTLNKLLGKIPLAVKPFLPQLQRTFARGLADTTSETLRDRAAKGLGILITLTPRVDPLIAELITGTKTADVGVRNAMMKALQEVVGKAGANMSEASKNSILALIDDDASDQTDSVAITNAKLLSALVKVLPPATAIPLIKNRVLTTHPTHASILGLNALLLDSPSSLTENFAAETISVICQGVTNKDTFIADNSVLAAGKYLLIDDEHRSFENNKAIFEALAPCIQPGAPSDTRRLALVVMRTVSRLHPELTRPHLALLAPPIFAGVRDMVIPVKLAAEAAFLAIFSVVESESAIFDKYMAGPGAELAPGPKRSMSDYFKRIALRLASQSRERKEAEGGQGGLGLSNDEVEDEKELWSIGKPAYLQTPHFWILTRRRVQRTSSANDRRYADIKMVNLRTQKRLAASVVGCGKRKIWLDPNEMSEISNANSRQTIRKLVSDGLIIRKPVTMHSRVRARELNAARRIGRNRGLGKRKGTKEARMPSQVLWMRRMRVLRRLLVRYRAAGKIDKHLYHELYHLSKGNTFKHKRALVEHIQKAKAERHRERVLKEEMDAKRAKNKALRERRQERLEAKRNALVGEAQEMTLDLMVKELTGGRCVGIVLGVSVLDSDGVTCDVLNVVWSFNREVSTAGDGSVVRIGLSVEVVVIGEEVEAKRLREGDIAAADLRGTLVHRFPSVSSEPDRERRAPSGPTPLDFPAYKLPDATDDDPEASLRQVHDILASIRRPQDITLDKFKTLNLKVEAGLSASCIVRKDGPDFFPLLPWEDTSPNSSPLTEDGSPILMENGNSYPPKERFNMLKDELLLENDDAFREVARLPPREGRQRVRVTHARKFWTGLERMAQYWDTSLDNYFERPATPKQVAEDESGDKMQTDSEALSCESQQKSETQMDIDNPPKPAAPENNVTNQEDGEPELVAMYTGRRIGAGHEMPEDIREETIRAFTEMAAWPFGCQVALPMLPPRLSLRTLLFPVRQTFAAARSPKDRQLARSGVMEGPVFAAQCRPETCFRAPGDVPGTGFGEVCDLFREVGGMLLAAQERARQGMQEVRPGEGKWWTTTPRWGGAPNDAVGDSGNFTNGEEKPVSDNGSSRKRSKYEHPFLASRRPGSSRKLSNSEKWKIVQPGPGLWDKRMRYIQIGKDLDSPFDDIYMLSSINHHISILHLRVHRRYIDIITSGESCFPSDSDATGQPWHALQLRRTKWYDLFDAEERLEVFKGVWTIFHHLLRAP</sequence>
<feature type="domain" description="TOG" evidence="11">
    <location>
        <begin position="1343"/>
        <end position="1579"/>
    </location>
</feature>
<feature type="region of interest" description="Disordered" evidence="10">
    <location>
        <begin position="3138"/>
        <end position="3190"/>
    </location>
</feature>
<dbReference type="CDD" id="cd01417">
    <property type="entry name" value="Ribosomal_L19e_E"/>
    <property type="match status" value="1"/>
</dbReference>
<evidence type="ECO:0000313" key="13">
    <source>
        <dbReference type="EMBL" id="PIG80315.1"/>
    </source>
</evidence>
<evidence type="ECO:0000256" key="5">
    <source>
        <dbReference type="ARBA" id="ARBA00022980"/>
    </source>
</evidence>
<feature type="domain" description="Large ribosomal subunit protein eL19" evidence="12">
    <location>
        <begin position="2675"/>
        <end position="2818"/>
    </location>
</feature>
<dbReference type="SMART" id="SM01349">
    <property type="entry name" value="TOG"/>
    <property type="match status" value="1"/>
</dbReference>
<comment type="caution">
    <text evidence="13">The sequence shown here is derived from an EMBL/GenBank/DDBJ whole genome shotgun (WGS) entry which is preliminary data.</text>
</comment>
<dbReference type="STRING" id="656916.A0A2G7FJ37"/>
<dbReference type="PANTHER" id="PTHR23346:SF7">
    <property type="entry name" value="STALLED RIBOSOME SENSOR GCN1"/>
    <property type="match status" value="1"/>
</dbReference>
<evidence type="ECO:0000259" key="12">
    <source>
        <dbReference type="SMART" id="SM01416"/>
    </source>
</evidence>
<evidence type="ECO:0000259" key="11">
    <source>
        <dbReference type="SMART" id="SM01349"/>
    </source>
</evidence>
<dbReference type="SMART" id="SM01416">
    <property type="entry name" value="Ribosomal_L19e"/>
    <property type="match status" value="1"/>
</dbReference>
<dbReference type="InterPro" id="IPR011989">
    <property type="entry name" value="ARM-like"/>
</dbReference>
<dbReference type="HAMAP" id="MF_01475">
    <property type="entry name" value="Ribosomal_eL19"/>
    <property type="match status" value="1"/>
</dbReference>
<dbReference type="InterPro" id="IPR056809">
    <property type="entry name" value="HEAT_GCN1_fung"/>
</dbReference>
<comment type="similarity">
    <text evidence="3 9">Belongs to the eukaryotic ribosomal protein eL19 family.</text>
</comment>